<comment type="caution">
    <text evidence="1">The sequence shown here is derived from an EMBL/GenBank/DDBJ whole genome shotgun (WGS) entry which is preliminary data.</text>
</comment>
<sequence>MCEHGFRWNDHSAEQLLGIGAEDAQRRLERALV</sequence>
<protein>
    <submittedName>
        <fullName evidence="1">Uncharacterized protein</fullName>
    </submittedName>
</protein>
<dbReference type="AlphaFoldDB" id="A0A7W5TRA9"/>
<gene>
    <name evidence="1" type="ORF">FHX47_002046</name>
</gene>
<dbReference type="EMBL" id="JACIBT010000018">
    <property type="protein sequence ID" value="MBB3668411.1"/>
    <property type="molecule type" value="Genomic_DNA"/>
</dbReference>
<reference evidence="1 2" key="1">
    <citation type="submission" date="2020-08" db="EMBL/GenBank/DDBJ databases">
        <title>Sequencing the genomes of 1000 actinobacteria strains.</title>
        <authorList>
            <person name="Klenk H.-P."/>
        </authorList>
    </citation>
    <scope>NUCLEOTIDE SEQUENCE [LARGE SCALE GENOMIC DNA]</scope>
    <source>
        <strain evidence="1 2">DSM 28238</strain>
    </source>
</reference>
<proteinExistence type="predicted"/>
<evidence type="ECO:0000313" key="2">
    <source>
        <dbReference type="Proteomes" id="UP000547528"/>
    </source>
</evidence>
<keyword evidence="2" id="KW-1185">Reference proteome</keyword>
<accession>A0A7W5TRA9</accession>
<evidence type="ECO:0000313" key="1">
    <source>
        <dbReference type="EMBL" id="MBB3668411.1"/>
    </source>
</evidence>
<name>A0A7W5TRA9_9MICC</name>
<organism evidence="1 2">
    <name type="scientific">Garicola koreensis</name>
    <dbReference type="NCBI Taxonomy" id="1262554"/>
    <lineage>
        <taxon>Bacteria</taxon>
        <taxon>Bacillati</taxon>
        <taxon>Actinomycetota</taxon>
        <taxon>Actinomycetes</taxon>
        <taxon>Micrococcales</taxon>
        <taxon>Micrococcaceae</taxon>
        <taxon>Garicola</taxon>
    </lineage>
</organism>
<dbReference type="Proteomes" id="UP000547528">
    <property type="component" value="Unassembled WGS sequence"/>
</dbReference>